<protein>
    <submittedName>
        <fullName evidence="2">Uncharacterized protein</fullName>
    </submittedName>
</protein>
<keyword evidence="3" id="KW-1185">Reference proteome</keyword>
<name>A0ABS8S4D9_DATST</name>
<organism evidence="2 3">
    <name type="scientific">Datura stramonium</name>
    <name type="common">Jimsonweed</name>
    <name type="synonym">Common thornapple</name>
    <dbReference type="NCBI Taxonomy" id="4076"/>
    <lineage>
        <taxon>Eukaryota</taxon>
        <taxon>Viridiplantae</taxon>
        <taxon>Streptophyta</taxon>
        <taxon>Embryophyta</taxon>
        <taxon>Tracheophyta</taxon>
        <taxon>Spermatophyta</taxon>
        <taxon>Magnoliopsida</taxon>
        <taxon>eudicotyledons</taxon>
        <taxon>Gunneridae</taxon>
        <taxon>Pentapetalae</taxon>
        <taxon>asterids</taxon>
        <taxon>lamiids</taxon>
        <taxon>Solanales</taxon>
        <taxon>Solanaceae</taxon>
        <taxon>Solanoideae</taxon>
        <taxon>Datureae</taxon>
        <taxon>Datura</taxon>
    </lineage>
</organism>
<proteinExistence type="predicted"/>
<sequence>MPSRRGVKDPGRTDHKNRCWERERDDFERDREKSKERSHRSRDKGHSEKQKHHSFEIVITSLIRHGRRIVVDTISLEWPGKMYSQSFQLVACSSYHAKYISSPWSIAAFLCK</sequence>
<evidence type="ECO:0000313" key="3">
    <source>
        <dbReference type="Proteomes" id="UP000823775"/>
    </source>
</evidence>
<evidence type="ECO:0000313" key="2">
    <source>
        <dbReference type="EMBL" id="MCD7453891.1"/>
    </source>
</evidence>
<reference evidence="2 3" key="1">
    <citation type="journal article" date="2021" name="BMC Genomics">
        <title>Datura genome reveals duplications of psychoactive alkaloid biosynthetic genes and high mutation rate following tissue culture.</title>
        <authorList>
            <person name="Rajewski A."/>
            <person name="Carter-House D."/>
            <person name="Stajich J."/>
            <person name="Litt A."/>
        </authorList>
    </citation>
    <scope>NUCLEOTIDE SEQUENCE [LARGE SCALE GENOMIC DNA]</scope>
    <source>
        <strain evidence="2">AR-01</strain>
    </source>
</reference>
<feature type="region of interest" description="Disordered" evidence="1">
    <location>
        <begin position="1"/>
        <end position="53"/>
    </location>
</feature>
<evidence type="ECO:0000256" key="1">
    <source>
        <dbReference type="SAM" id="MobiDB-lite"/>
    </source>
</evidence>
<dbReference type="EMBL" id="JACEIK010000273">
    <property type="protein sequence ID" value="MCD7453891.1"/>
    <property type="molecule type" value="Genomic_DNA"/>
</dbReference>
<feature type="compositionally biased region" description="Basic and acidic residues" evidence="1">
    <location>
        <begin position="1"/>
        <end position="35"/>
    </location>
</feature>
<dbReference type="Proteomes" id="UP000823775">
    <property type="component" value="Unassembled WGS sequence"/>
</dbReference>
<gene>
    <name evidence="2" type="ORF">HAX54_022597</name>
</gene>
<comment type="caution">
    <text evidence="2">The sequence shown here is derived from an EMBL/GenBank/DDBJ whole genome shotgun (WGS) entry which is preliminary data.</text>
</comment>
<accession>A0ABS8S4D9</accession>